<dbReference type="Gene3D" id="1.25.40.20">
    <property type="entry name" value="Ankyrin repeat-containing domain"/>
    <property type="match status" value="2"/>
</dbReference>
<organism evidence="4 5">
    <name type="scientific">Durusdinium trenchii</name>
    <dbReference type="NCBI Taxonomy" id="1381693"/>
    <lineage>
        <taxon>Eukaryota</taxon>
        <taxon>Sar</taxon>
        <taxon>Alveolata</taxon>
        <taxon>Dinophyceae</taxon>
        <taxon>Suessiales</taxon>
        <taxon>Symbiodiniaceae</taxon>
        <taxon>Durusdinium</taxon>
    </lineage>
</organism>
<dbReference type="EMBL" id="CAXAMM010004947">
    <property type="protein sequence ID" value="CAK9005460.1"/>
    <property type="molecule type" value="Genomic_DNA"/>
</dbReference>
<reference evidence="4 5" key="1">
    <citation type="submission" date="2024-02" db="EMBL/GenBank/DDBJ databases">
        <authorList>
            <person name="Chen Y."/>
            <person name="Shah S."/>
            <person name="Dougan E. K."/>
            <person name="Thang M."/>
            <person name="Chan C."/>
        </authorList>
    </citation>
    <scope>NUCLEOTIDE SEQUENCE [LARGE SCALE GENOMIC DNA]</scope>
</reference>
<evidence type="ECO:0000256" key="3">
    <source>
        <dbReference type="PROSITE-ProRule" id="PRU00023"/>
    </source>
</evidence>
<feature type="repeat" description="ANK" evidence="3">
    <location>
        <begin position="79"/>
        <end position="111"/>
    </location>
</feature>
<dbReference type="Pfam" id="PF12796">
    <property type="entry name" value="Ank_2"/>
    <property type="match status" value="1"/>
</dbReference>
<comment type="caution">
    <text evidence="4">The sequence shown here is derived from an EMBL/GenBank/DDBJ whole genome shotgun (WGS) entry which is preliminary data.</text>
</comment>
<dbReference type="InterPro" id="IPR036770">
    <property type="entry name" value="Ankyrin_rpt-contain_sf"/>
</dbReference>
<dbReference type="PRINTS" id="PR01415">
    <property type="entry name" value="ANKYRIN"/>
</dbReference>
<sequence length="140" mass="15591">MPPPEEELEKPTGGTDILRAADAGRHEEAIQSLQEDPQRIQLRDRDGLTCLHHAARKGHSALAKELLRYRADLKAQDQWGMTPLHRAVAKGHLPVVELLLTARAEIRAKNTRGLTAFDFARAHHDGKMTQFLSSFSSPEA</sequence>
<evidence type="ECO:0000313" key="4">
    <source>
        <dbReference type="EMBL" id="CAK9005460.1"/>
    </source>
</evidence>
<dbReference type="PANTHER" id="PTHR24171">
    <property type="entry name" value="ANKYRIN REPEAT DOMAIN-CONTAINING PROTEIN 39-RELATED"/>
    <property type="match status" value="1"/>
</dbReference>
<accession>A0ABP0IS88</accession>
<protein>
    <submittedName>
        <fullName evidence="4">Uncharacterized protein</fullName>
    </submittedName>
</protein>
<dbReference type="PROSITE" id="PS50088">
    <property type="entry name" value="ANK_REPEAT"/>
    <property type="match status" value="2"/>
</dbReference>
<name>A0ABP0IS88_9DINO</name>
<feature type="repeat" description="ANK" evidence="3">
    <location>
        <begin position="46"/>
        <end position="78"/>
    </location>
</feature>
<evidence type="ECO:0000313" key="5">
    <source>
        <dbReference type="Proteomes" id="UP001642464"/>
    </source>
</evidence>
<dbReference type="PROSITE" id="PS50297">
    <property type="entry name" value="ANK_REP_REGION"/>
    <property type="match status" value="2"/>
</dbReference>
<keyword evidence="5" id="KW-1185">Reference proteome</keyword>
<dbReference type="SUPFAM" id="SSF48403">
    <property type="entry name" value="Ankyrin repeat"/>
    <property type="match status" value="1"/>
</dbReference>
<proteinExistence type="predicted"/>
<dbReference type="PANTHER" id="PTHR24171:SF8">
    <property type="entry name" value="BRCA1-ASSOCIATED RING DOMAIN PROTEIN 1"/>
    <property type="match status" value="1"/>
</dbReference>
<keyword evidence="2 3" id="KW-0040">ANK repeat</keyword>
<dbReference type="SMART" id="SM00248">
    <property type="entry name" value="ANK"/>
    <property type="match status" value="2"/>
</dbReference>
<evidence type="ECO:0000256" key="2">
    <source>
        <dbReference type="ARBA" id="ARBA00023043"/>
    </source>
</evidence>
<gene>
    <name evidence="4" type="ORF">SCF082_LOCUS8607</name>
</gene>
<dbReference type="Proteomes" id="UP001642464">
    <property type="component" value="Unassembled WGS sequence"/>
</dbReference>
<dbReference type="InterPro" id="IPR002110">
    <property type="entry name" value="Ankyrin_rpt"/>
</dbReference>
<evidence type="ECO:0000256" key="1">
    <source>
        <dbReference type="ARBA" id="ARBA00022737"/>
    </source>
</evidence>
<keyword evidence="1" id="KW-0677">Repeat</keyword>